<evidence type="ECO:0000256" key="2">
    <source>
        <dbReference type="ARBA" id="ARBA00009743"/>
    </source>
</evidence>
<keyword evidence="8" id="KW-1133">Transmembrane helix</keyword>
<sequence length="456" mass="50317">MFVQTALVALLITAESVLTLDNGVGATPAMGWNSWTSRGCRVSERDVRKAVEYLSESGLTSLGYDHVVIDDCWQLTRDSNGQIHEDGRAFPSGMKALVRYGLKVGLYSSAGTFTCQGRPGSLSFETKDAKTYASWGVDYLKYDNCNNDGLSDRKGTIKRYGAMRDALNATGRHINYAISNWGQADVWEYGDTLGNSWRTSEDVEDSWQSVIDTIKVNALLSKFAKPGAFNDMDVLQVGNGGMTYEEYRTQFTLWAILKSPLFLSQKIQSSFGDTINPGAYEMVSNPDIIAINQDKLGMPAILRASLDSVLLWVGELNHGERILVVLNTGSRSVDVDVSLSAFTVKEEDAIASQKWRVSVRDLWARKVTGTAKSKIKVAGVAPHSVKAYKVSLKGPDVVFPSLATASPFHDHPIQYSETGTVALVMWSLFFSLIFIGVAWALYKLHLERRAGYEVLR</sequence>
<keyword evidence="4 9" id="KW-0732">Signal</keyword>
<dbReference type="InterPro" id="IPR002241">
    <property type="entry name" value="Glyco_hydro_27"/>
</dbReference>
<evidence type="ECO:0000256" key="4">
    <source>
        <dbReference type="ARBA" id="ARBA00022729"/>
    </source>
</evidence>
<evidence type="ECO:0000256" key="7">
    <source>
        <dbReference type="RuleBase" id="RU361168"/>
    </source>
</evidence>
<keyword evidence="8" id="KW-0812">Transmembrane</keyword>
<dbReference type="PANTHER" id="PTHR11452:SF75">
    <property type="entry name" value="ALPHA-GALACTOSIDASE MEL1"/>
    <property type="match status" value="1"/>
</dbReference>
<evidence type="ECO:0000256" key="5">
    <source>
        <dbReference type="ARBA" id="ARBA00022801"/>
    </source>
</evidence>
<keyword evidence="12" id="KW-1185">Reference proteome</keyword>
<evidence type="ECO:0000256" key="3">
    <source>
        <dbReference type="ARBA" id="ARBA00012755"/>
    </source>
</evidence>
<organism evidence="11 12">
    <name type="scientific">Chytriomyces confervae</name>
    <dbReference type="NCBI Taxonomy" id="246404"/>
    <lineage>
        <taxon>Eukaryota</taxon>
        <taxon>Fungi</taxon>
        <taxon>Fungi incertae sedis</taxon>
        <taxon>Chytridiomycota</taxon>
        <taxon>Chytridiomycota incertae sedis</taxon>
        <taxon>Chytridiomycetes</taxon>
        <taxon>Chytridiales</taxon>
        <taxon>Chytriomycetaceae</taxon>
        <taxon>Chytriomyces</taxon>
    </lineage>
</organism>
<dbReference type="PROSITE" id="PS00512">
    <property type="entry name" value="ALPHA_GALACTOSIDASE"/>
    <property type="match status" value="1"/>
</dbReference>
<accession>A0A507FJZ4</accession>
<evidence type="ECO:0000256" key="9">
    <source>
        <dbReference type="SAM" id="SignalP"/>
    </source>
</evidence>
<name>A0A507FJZ4_9FUNG</name>
<keyword evidence="5 7" id="KW-0378">Hydrolase</keyword>
<dbReference type="FunFam" id="3.20.20.70:FF:000197">
    <property type="entry name" value="Alpha-galactosidase"/>
    <property type="match status" value="1"/>
</dbReference>
<feature type="domain" description="Alpha galactosidase C-terminal" evidence="10">
    <location>
        <begin position="311"/>
        <end position="390"/>
    </location>
</feature>
<keyword evidence="7" id="KW-1015">Disulfide bond</keyword>
<dbReference type="AlphaFoldDB" id="A0A507FJZ4"/>
<dbReference type="SUPFAM" id="SSF51011">
    <property type="entry name" value="Glycosyl hydrolase domain"/>
    <property type="match status" value="1"/>
</dbReference>
<dbReference type="EC" id="3.2.1.22" evidence="3 7"/>
<evidence type="ECO:0000256" key="1">
    <source>
        <dbReference type="ARBA" id="ARBA00001255"/>
    </source>
</evidence>
<dbReference type="InterPro" id="IPR013785">
    <property type="entry name" value="Aldolase_TIM"/>
</dbReference>
<dbReference type="Gene3D" id="2.60.40.1180">
    <property type="entry name" value="Golgi alpha-mannosidase II"/>
    <property type="match status" value="1"/>
</dbReference>
<proteinExistence type="inferred from homology"/>
<dbReference type="SUPFAM" id="SSF51445">
    <property type="entry name" value="(Trans)glycosidases"/>
    <property type="match status" value="1"/>
</dbReference>
<evidence type="ECO:0000256" key="6">
    <source>
        <dbReference type="ARBA" id="ARBA00023295"/>
    </source>
</evidence>
<dbReference type="InterPro" id="IPR000111">
    <property type="entry name" value="Glyco_hydro_27/36_CS"/>
</dbReference>
<dbReference type="InterPro" id="IPR017853">
    <property type="entry name" value="GH"/>
</dbReference>
<protein>
    <recommendedName>
        <fullName evidence="3 7">Alpha-galactosidase</fullName>
        <ecNumber evidence="3 7">3.2.1.22</ecNumber>
    </recommendedName>
    <alternativeName>
        <fullName evidence="7">Melibiase</fullName>
    </alternativeName>
</protein>
<dbReference type="CDD" id="cd14792">
    <property type="entry name" value="GH27"/>
    <property type="match status" value="1"/>
</dbReference>
<keyword evidence="8" id="KW-0472">Membrane</keyword>
<evidence type="ECO:0000256" key="8">
    <source>
        <dbReference type="SAM" id="Phobius"/>
    </source>
</evidence>
<dbReference type="STRING" id="246404.A0A507FJZ4"/>
<dbReference type="EMBL" id="QEAP01000062">
    <property type="protein sequence ID" value="TPX75955.1"/>
    <property type="molecule type" value="Genomic_DNA"/>
</dbReference>
<feature type="signal peptide" evidence="9">
    <location>
        <begin position="1"/>
        <end position="19"/>
    </location>
</feature>
<dbReference type="PRINTS" id="PR00740">
    <property type="entry name" value="GLHYDRLASE27"/>
</dbReference>
<dbReference type="Gene3D" id="3.20.20.70">
    <property type="entry name" value="Aldolase class I"/>
    <property type="match status" value="1"/>
</dbReference>
<feature type="chain" id="PRO_5021286662" description="Alpha-galactosidase" evidence="9">
    <location>
        <begin position="20"/>
        <end position="456"/>
    </location>
</feature>
<feature type="transmembrane region" description="Helical" evidence="8">
    <location>
        <begin position="423"/>
        <end position="442"/>
    </location>
</feature>
<dbReference type="Pfam" id="PF17801">
    <property type="entry name" value="Melibiase_C"/>
    <property type="match status" value="1"/>
</dbReference>
<dbReference type="Pfam" id="PF16499">
    <property type="entry name" value="Melibiase_2"/>
    <property type="match status" value="1"/>
</dbReference>
<dbReference type="GO" id="GO:0004557">
    <property type="term" value="F:alpha-galactosidase activity"/>
    <property type="evidence" value="ECO:0007669"/>
    <property type="project" value="UniProtKB-EC"/>
</dbReference>
<evidence type="ECO:0000259" key="10">
    <source>
        <dbReference type="Pfam" id="PF17801"/>
    </source>
</evidence>
<evidence type="ECO:0000313" key="11">
    <source>
        <dbReference type="EMBL" id="TPX75955.1"/>
    </source>
</evidence>
<dbReference type="Proteomes" id="UP000320333">
    <property type="component" value="Unassembled WGS sequence"/>
</dbReference>
<dbReference type="InterPro" id="IPR013780">
    <property type="entry name" value="Glyco_hydro_b"/>
</dbReference>
<dbReference type="OrthoDB" id="5795902at2759"/>
<gene>
    <name evidence="11" type="ORF">CcCBS67573_g02766</name>
</gene>
<comment type="similarity">
    <text evidence="2 7">Belongs to the glycosyl hydrolase 27 family.</text>
</comment>
<dbReference type="InterPro" id="IPR041233">
    <property type="entry name" value="Melibiase_C"/>
</dbReference>
<reference evidence="11 12" key="1">
    <citation type="journal article" date="2019" name="Sci. Rep.">
        <title>Comparative genomics of chytrid fungi reveal insights into the obligate biotrophic and pathogenic lifestyle of Synchytrium endobioticum.</title>
        <authorList>
            <person name="van de Vossenberg B.T.L.H."/>
            <person name="Warris S."/>
            <person name="Nguyen H.D.T."/>
            <person name="van Gent-Pelzer M.P.E."/>
            <person name="Joly D.L."/>
            <person name="van de Geest H.C."/>
            <person name="Bonants P.J.M."/>
            <person name="Smith D.S."/>
            <person name="Levesque C.A."/>
            <person name="van der Lee T.A.J."/>
        </authorList>
    </citation>
    <scope>NUCLEOTIDE SEQUENCE [LARGE SCALE GENOMIC DNA]</scope>
    <source>
        <strain evidence="11 12">CBS 675.73</strain>
    </source>
</reference>
<dbReference type="PANTHER" id="PTHR11452">
    <property type="entry name" value="ALPHA-GALACTOSIDASE/ALPHA-N-ACETYLGALACTOSAMINIDASE"/>
    <property type="match status" value="1"/>
</dbReference>
<evidence type="ECO:0000313" key="12">
    <source>
        <dbReference type="Proteomes" id="UP000320333"/>
    </source>
</evidence>
<dbReference type="GO" id="GO:0005975">
    <property type="term" value="P:carbohydrate metabolic process"/>
    <property type="evidence" value="ECO:0007669"/>
    <property type="project" value="InterPro"/>
</dbReference>
<comment type="caution">
    <text evidence="11">The sequence shown here is derived from an EMBL/GenBank/DDBJ whole genome shotgun (WGS) entry which is preliminary data.</text>
</comment>
<comment type="catalytic activity">
    <reaction evidence="1 7">
        <text>Hydrolysis of terminal, non-reducing alpha-D-galactose residues in alpha-D-galactosides, including galactose oligosaccharides, galactomannans and galactolipids.</text>
        <dbReference type="EC" id="3.2.1.22"/>
    </reaction>
</comment>
<keyword evidence="6 7" id="KW-0326">Glycosidase</keyword>